<proteinExistence type="predicted"/>
<dbReference type="EMBL" id="JBBWWQ010000019">
    <property type="protein sequence ID" value="KAK8918378.1"/>
    <property type="molecule type" value="Genomic_DNA"/>
</dbReference>
<reference evidence="1 2" key="1">
    <citation type="journal article" date="2022" name="Nat. Plants">
        <title>Genomes of leafy and leafless Platanthera orchids illuminate the evolution of mycoheterotrophy.</title>
        <authorList>
            <person name="Li M.H."/>
            <person name="Liu K.W."/>
            <person name="Li Z."/>
            <person name="Lu H.C."/>
            <person name="Ye Q.L."/>
            <person name="Zhang D."/>
            <person name="Wang J.Y."/>
            <person name="Li Y.F."/>
            <person name="Zhong Z.M."/>
            <person name="Liu X."/>
            <person name="Yu X."/>
            <person name="Liu D.K."/>
            <person name="Tu X.D."/>
            <person name="Liu B."/>
            <person name="Hao Y."/>
            <person name="Liao X.Y."/>
            <person name="Jiang Y.T."/>
            <person name="Sun W.H."/>
            <person name="Chen J."/>
            <person name="Chen Y.Q."/>
            <person name="Ai Y."/>
            <person name="Zhai J.W."/>
            <person name="Wu S.S."/>
            <person name="Zhou Z."/>
            <person name="Hsiao Y.Y."/>
            <person name="Wu W.L."/>
            <person name="Chen Y.Y."/>
            <person name="Lin Y.F."/>
            <person name="Hsu J.L."/>
            <person name="Li C.Y."/>
            <person name="Wang Z.W."/>
            <person name="Zhao X."/>
            <person name="Zhong W.Y."/>
            <person name="Ma X.K."/>
            <person name="Ma L."/>
            <person name="Huang J."/>
            <person name="Chen G.Z."/>
            <person name="Huang M.Z."/>
            <person name="Huang L."/>
            <person name="Peng D.H."/>
            <person name="Luo Y.B."/>
            <person name="Zou S.Q."/>
            <person name="Chen S.P."/>
            <person name="Lan S."/>
            <person name="Tsai W.C."/>
            <person name="Van de Peer Y."/>
            <person name="Liu Z.J."/>
        </authorList>
    </citation>
    <scope>NUCLEOTIDE SEQUENCE [LARGE SCALE GENOMIC DNA]</scope>
    <source>
        <strain evidence="1">Lor287</strain>
    </source>
</reference>
<protein>
    <submittedName>
        <fullName evidence="1">Uncharacterized protein</fullName>
    </submittedName>
</protein>
<name>A0AAP0FVM9_9ASPA</name>
<dbReference type="Proteomes" id="UP001418222">
    <property type="component" value="Unassembled WGS sequence"/>
</dbReference>
<dbReference type="AlphaFoldDB" id="A0AAP0FVM9"/>
<comment type="caution">
    <text evidence="1">The sequence shown here is derived from an EMBL/GenBank/DDBJ whole genome shotgun (WGS) entry which is preliminary data.</text>
</comment>
<evidence type="ECO:0000313" key="2">
    <source>
        <dbReference type="Proteomes" id="UP001418222"/>
    </source>
</evidence>
<accession>A0AAP0FVM9</accession>
<organism evidence="1 2">
    <name type="scientific">Platanthera zijinensis</name>
    <dbReference type="NCBI Taxonomy" id="2320716"/>
    <lineage>
        <taxon>Eukaryota</taxon>
        <taxon>Viridiplantae</taxon>
        <taxon>Streptophyta</taxon>
        <taxon>Embryophyta</taxon>
        <taxon>Tracheophyta</taxon>
        <taxon>Spermatophyta</taxon>
        <taxon>Magnoliopsida</taxon>
        <taxon>Liliopsida</taxon>
        <taxon>Asparagales</taxon>
        <taxon>Orchidaceae</taxon>
        <taxon>Orchidoideae</taxon>
        <taxon>Orchideae</taxon>
        <taxon>Orchidinae</taxon>
        <taxon>Platanthera</taxon>
    </lineage>
</organism>
<evidence type="ECO:0000313" key="1">
    <source>
        <dbReference type="EMBL" id="KAK8918378.1"/>
    </source>
</evidence>
<gene>
    <name evidence="1" type="ORF">KSP39_PZI021865</name>
</gene>
<sequence length="150" mass="16100">MEIPHLHTVIYTSKGDRSLWAVSVFLIASHPAVSCFGRLEIFLTAPLLRALPLLSLADSPFSICRVLDELAASLLCSPDLLVVVALLLSRRACSKSPLLLPLELFGCPPSFAACRGLTAAPCSPTFSSCVTACLSLVRCCLSCRLPRSNR</sequence>
<keyword evidence="2" id="KW-1185">Reference proteome</keyword>